<dbReference type="GO" id="GO:0008777">
    <property type="term" value="F:acetylornithine deacetylase activity"/>
    <property type="evidence" value="ECO:0007669"/>
    <property type="project" value="UniProtKB-EC"/>
</dbReference>
<dbReference type="EC" id="3.5.1.16" evidence="10"/>
<dbReference type="eggNOG" id="COG0624">
    <property type="taxonomic scope" value="Bacteria"/>
</dbReference>
<evidence type="ECO:0000256" key="4">
    <source>
        <dbReference type="ARBA" id="ARBA00022605"/>
    </source>
</evidence>
<dbReference type="AlphaFoldDB" id="A0A085AGB7"/>
<keyword evidence="4" id="KW-0028">Amino-acid biosynthesis</keyword>
<evidence type="ECO:0000256" key="2">
    <source>
        <dbReference type="ARBA" id="ARBA00001947"/>
    </source>
</evidence>
<evidence type="ECO:0000256" key="3">
    <source>
        <dbReference type="ARBA" id="ARBA00006247"/>
    </source>
</evidence>
<dbReference type="EC" id="3.-.-.-" evidence="10"/>
<dbReference type="RefSeq" id="WP_038154571.1">
    <property type="nucleotide sequence ID" value="NZ_JMTB01000042.1"/>
</dbReference>
<proteinExistence type="inferred from homology"/>
<dbReference type="EMBL" id="JMTB01000042">
    <property type="protein sequence ID" value="KFC09262.1"/>
    <property type="molecule type" value="Genomic_DNA"/>
</dbReference>
<dbReference type="GO" id="GO:0046872">
    <property type="term" value="F:metal ion binding"/>
    <property type="evidence" value="ECO:0007669"/>
    <property type="project" value="UniProtKB-KW"/>
</dbReference>
<keyword evidence="7" id="KW-0862">Zinc</keyword>
<keyword evidence="8" id="KW-0170">Cobalt</keyword>
<evidence type="ECO:0000256" key="7">
    <source>
        <dbReference type="ARBA" id="ARBA00022833"/>
    </source>
</evidence>
<feature type="domain" description="Peptidase M20 dimerisation" evidence="9">
    <location>
        <begin position="178"/>
        <end position="282"/>
    </location>
</feature>
<dbReference type="InterPro" id="IPR011650">
    <property type="entry name" value="Peptidase_M20_dimer"/>
</dbReference>
<protein>
    <submittedName>
        <fullName evidence="10">Acetylornithine deacetylase</fullName>
        <ecNumber evidence="10">3.-.-.-</ecNumber>
        <ecNumber evidence="10">3.4.-.-</ecNumber>
        <ecNumber evidence="10">3.5.1.16</ecNumber>
    </submittedName>
</protein>
<evidence type="ECO:0000313" key="10">
    <source>
        <dbReference type="EMBL" id="KFC09262.1"/>
    </source>
</evidence>
<dbReference type="GO" id="GO:0008652">
    <property type="term" value="P:amino acid biosynthetic process"/>
    <property type="evidence" value="ECO:0007669"/>
    <property type="project" value="UniProtKB-KW"/>
</dbReference>
<dbReference type="SUPFAM" id="SSF53187">
    <property type="entry name" value="Zn-dependent exopeptidases"/>
    <property type="match status" value="1"/>
</dbReference>
<dbReference type="Pfam" id="PF07687">
    <property type="entry name" value="M20_dimer"/>
    <property type="match status" value="1"/>
</dbReference>
<dbReference type="Gene3D" id="3.30.70.360">
    <property type="match status" value="1"/>
</dbReference>
<dbReference type="InterPro" id="IPR050072">
    <property type="entry name" value="Peptidase_M20A"/>
</dbReference>
<dbReference type="Pfam" id="PF01546">
    <property type="entry name" value="Peptidase_M20"/>
    <property type="match status" value="1"/>
</dbReference>
<dbReference type="OrthoDB" id="3665926at2"/>
<dbReference type="InterPro" id="IPR036264">
    <property type="entry name" value="Bact_exopeptidase_dim_dom"/>
</dbReference>
<evidence type="ECO:0000313" key="11">
    <source>
        <dbReference type="Proteomes" id="UP000028630"/>
    </source>
</evidence>
<evidence type="ECO:0000256" key="1">
    <source>
        <dbReference type="ARBA" id="ARBA00001941"/>
    </source>
</evidence>
<comment type="similarity">
    <text evidence="3">Belongs to the peptidase M20A family.</text>
</comment>
<dbReference type="InterPro" id="IPR010182">
    <property type="entry name" value="ArgE/DapE"/>
</dbReference>
<evidence type="ECO:0000256" key="8">
    <source>
        <dbReference type="ARBA" id="ARBA00023285"/>
    </source>
</evidence>
<evidence type="ECO:0000256" key="5">
    <source>
        <dbReference type="ARBA" id="ARBA00022723"/>
    </source>
</evidence>
<gene>
    <name evidence="10" type="ORF">GTGU_00987</name>
</gene>
<dbReference type="PANTHER" id="PTHR43808">
    <property type="entry name" value="ACETYLORNITHINE DEACETYLASE"/>
    <property type="match status" value="1"/>
</dbReference>
<dbReference type="CDD" id="cd08659">
    <property type="entry name" value="M20_ArgE_DapE-like"/>
    <property type="match status" value="1"/>
</dbReference>
<comment type="cofactor">
    <cofactor evidence="1">
        <name>Co(2+)</name>
        <dbReference type="ChEBI" id="CHEBI:48828"/>
    </cofactor>
</comment>
<evidence type="ECO:0000259" key="9">
    <source>
        <dbReference type="Pfam" id="PF07687"/>
    </source>
</evidence>
<comment type="caution">
    <text evidence="10">The sequence shown here is derived from an EMBL/GenBank/DDBJ whole genome shotgun (WGS) entry which is preliminary data.</text>
</comment>
<comment type="cofactor">
    <cofactor evidence="2">
        <name>Zn(2+)</name>
        <dbReference type="ChEBI" id="CHEBI:29105"/>
    </cofactor>
</comment>
<reference evidence="11" key="1">
    <citation type="submission" date="2014-05" db="EMBL/GenBank/DDBJ databases">
        <title>ATOL: Assembling a taxonomically balanced genome-scale reconstruction of the evolutionary history of the Enterobacteriaceae.</title>
        <authorList>
            <person name="Plunkett G. III"/>
            <person name="Neeno-Eckwall E.C."/>
            <person name="Glasner J.D."/>
            <person name="Perna N.T."/>
        </authorList>
    </citation>
    <scope>NUCLEOTIDE SEQUENCE [LARGE SCALE GENOMIC DNA]</scope>
    <source>
        <strain evidence="11">ATCC 49490</strain>
    </source>
</reference>
<keyword evidence="5" id="KW-0479">Metal-binding</keyword>
<dbReference type="SUPFAM" id="SSF55031">
    <property type="entry name" value="Bacterial exopeptidase dimerisation domain"/>
    <property type="match status" value="1"/>
</dbReference>
<dbReference type="EC" id="3.4.-.-" evidence="10"/>
<keyword evidence="6 10" id="KW-0378">Hydrolase</keyword>
<accession>A0A085AGB7</accession>
<dbReference type="NCBIfam" id="TIGR01910">
    <property type="entry name" value="DapE-ArgE"/>
    <property type="match status" value="1"/>
</dbReference>
<dbReference type="Gene3D" id="3.40.630.10">
    <property type="entry name" value="Zn peptidases"/>
    <property type="match status" value="1"/>
</dbReference>
<sequence>MTDIELTADERQELLTLLCSLIQHPSENPPGNENAVAHYIASLLQTEGIETHIHDVVPGRPNVVAILKGQKPGKRLILNGHSDVVPCGDGWSVEPFAAVIDGDRVIGRGAADMKSGVAAMMYAAMLIHRRRYAFNGEIVLLFNVDEERVNLGMEHFVAQGVSADYAIIGEPTSLEICIAHKGVSRTRLTTYGTAGHAAKVRDPDSAIDKMARLLPGILEECQQVKQKTHALLGNASMLVTTITGGSAPNIVPQSCFIEIDRRVLPGETRNDINASLLTALQPAGLTSKKDYSLENYLFIPASAIDATHPLVDAAERAVTAVTGSAKKTVFEATCEAPFFSVGCQIPTLIVGPGDLSQAHVKDEFVCIEELHQAAKIYASLALDLLR</sequence>
<organism evidence="10 11">
    <name type="scientific">Trabulsiella guamensis ATCC 49490</name>
    <dbReference type="NCBI Taxonomy" id="1005994"/>
    <lineage>
        <taxon>Bacteria</taxon>
        <taxon>Pseudomonadati</taxon>
        <taxon>Pseudomonadota</taxon>
        <taxon>Gammaproteobacteria</taxon>
        <taxon>Enterobacterales</taxon>
        <taxon>Enterobacteriaceae</taxon>
        <taxon>Trabulsiella</taxon>
    </lineage>
</organism>
<evidence type="ECO:0000256" key="6">
    <source>
        <dbReference type="ARBA" id="ARBA00022801"/>
    </source>
</evidence>
<name>A0A085AGB7_9ENTR</name>
<keyword evidence="11" id="KW-1185">Reference proteome</keyword>
<dbReference type="InterPro" id="IPR002933">
    <property type="entry name" value="Peptidase_M20"/>
</dbReference>
<dbReference type="PANTHER" id="PTHR43808:SF8">
    <property type="entry name" value="PEPTIDASE M20 DIMERISATION DOMAIN-CONTAINING PROTEIN"/>
    <property type="match status" value="1"/>
</dbReference>
<dbReference type="Proteomes" id="UP000028630">
    <property type="component" value="Unassembled WGS sequence"/>
</dbReference>